<dbReference type="GO" id="GO:0140359">
    <property type="term" value="F:ABC-type transporter activity"/>
    <property type="evidence" value="ECO:0007669"/>
    <property type="project" value="InterPro"/>
</dbReference>
<keyword evidence="5 8" id="KW-0812">Transmembrane</keyword>
<feature type="transmembrane region" description="Helical" evidence="8">
    <location>
        <begin position="57"/>
        <end position="75"/>
    </location>
</feature>
<dbReference type="EMBL" id="FOGJ01000014">
    <property type="protein sequence ID" value="SER94597.1"/>
    <property type="molecule type" value="Genomic_DNA"/>
</dbReference>
<proteinExistence type="inferred from homology"/>
<dbReference type="InterPro" id="IPR013525">
    <property type="entry name" value="ABC2_TM"/>
</dbReference>
<dbReference type="PROSITE" id="PS51012">
    <property type="entry name" value="ABC_TM2"/>
    <property type="match status" value="1"/>
</dbReference>
<evidence type="ECO:0000256" key="4">
    <source>
        <dbReference type="ARBA" id="ARBA00022475"/>
    </source>
</evidence>
<sequence length="347" mass="39927">MNNKDKTTMKKRCLPGIGNLPKWAGISIFLAGAIVLALIIVLHYNPGADQETERLKKICACTLIALSCAVFSVYYDRVTVVPLELWDNRQLIWQMAVNDFKKRYAGSYLGAVWAFTQPVVTVLMYWFVFEKIFGLKSEIAGRGLDVPYVVFLMAGLVPWFYFTEGLSNGTTSLLEYTYLVKKVVFKISILPLIKIIAATFTHMFFCLLLVGAGWIAGFTPSLYTLQIFYYMFCEFMLMLAISFATSAIQVFFRDLMQIINIGLQLGQWATPILWNLDAVVPDWRMQWIIKLNPMTYIVGGYRSCIYEERWFFEHFYSSTYFWIVVVGLFCIGSLIFKRSKIHFADVL</sequence>
<evidence type="ECO:0000313" key="10">
    <source>
        <dbReference type="EMBL" id="SER94597.1"/>
    </source>
</evidence>
<feature type="transmembrane region" description="Helical" evidence="8">
    <location>
        <begin position="146"/>
        <end position="163"/>
    </location>
</feature>
<dbReference type="RefSeq" id="WP_074756530.1">
    <property type="nucleotide sequence ID" value="NZ_FOGJ01000014.1"/>
</dbReference>
<protein>
    <recommendedName>
        <fullName evidence="8">Transport permease protein</fullName>
    </recommendedName>
</protein>
<evidence type="ECO:0000259" key="9">
    <source>
        <dbReference type="PROSITE" id="PS51012"/>
    </source>
</evidence>
<evidence type="ECO:0000256" key="7">
    <source>
        <dbReference type="ARBA" id="ARBA00023136"/>
    </source>
</evidence>
<keyword evidence="6 8" id="KW-1133">Transmembrane helix</keyword>
<evidence type="ECO:0000256" key="5">
    <source>
        <dbReference type="ARBA" id="ARBA00022692"/>
    </source>
</evidence>
<comment type="subcellular location">
    <subcellularLocation>
        <location evidence="1 8">Cell membrane</location>
        <topology evidence="1 8">Multi-pass membrane protein</topology>
    </subcellularLocation>
</comment>
<reference evidence="10 11" key="1">
    <citation type="submission" date="2016-10" db="EMBL/GenBank/DDBJ databases">
        <authorList>
            <person name="de Groot N.N."/>
        </authorList>
    </citation>
    <scope>NUCLEOTIDE SEQUENCE [LARGE SCALE GENOMIC DNA]</scope>
    <source>
        <strain evidence="10 11">AR40</strain>
    </source>
</reference>
<comment type="similarity">
    <text evidence="2 8">Belongs to the ABC-2 integral membrane protein family.</text>
</comment>
<evidence type="ECO:0000256" key="6">
    <source>
        <dbReference type="ARBA" id="ARBA00022989"/>
    </source>
</evidence>
<accession>A0A1H9TC26</accession>
<evidence type="ECO:0000256" key="1">
    <source>
        <dbReference type="ARBA" id="ARBA00004651"/>
    </source>
</evidence>
<feature type="transmembrane region" description="Helical" evidence="8">
    <location>
        <begin position="319"/>
        <end position="336"/>
    </location>
</feature>
<feature type="transmembrane region" description="Helical" evidence="8">
    <location>
        <begin position="105"/>
        <end position="126"/>
    </location>
</feature>
<dbReference type="GO" id="GO:0005886">
    <property type="term" value="C:plasma membrane"/>
    <property type="evidence" value="ECO:0007669"/>
    <property type="project" value="UniProtKB-SubCell"/>
</dbReference>
<dbReference type="GO" id="GO:0015920">
    <property type="term" value="P:lipopolysaccharide transport"/>
    <property type="evidence" value="ECO:0007669"/>
    <property type="project" value="TreeGrafter"/>
</dbReference>
<dbReference type="PANTHER" id="PTHR30413:SF10">
    <property type="entry name" value="CAPSULE POLYSACCHARIDE EXPORT INNER-MEMBRANE PROTEIN CTRC"/>
    <property type="match status" value="1"/>
</dbReference>
<keyword evidence="7 8" id="KW-0472">Membrane</keyword>
<dbReference type="Proteomes" id="UP000182584">
    <property type="component" value="Unassembled WGS sequence"/>
</dbReference>
<feature type="transmembrane region" description="Helical" evidence="8">
    <location>
        <begin position="23"/>
        <end position="45"/>
    </location>
</feature>
<feature type="transmembrane region" description="Helical" evidence="8">
    <location>
        <begin position="228"/>
        <end position="252"/>
    </location>
</feature>
<organism evidence="10 11">
    <name type="scientific">Butyrivibrio fibrisolvens</name>
    <dbReference type="NCBI Taxonomy" id="831"/>
    <lineage>
        <taxon>Bacteria</taxon>
        <taxon>Bacillati</taxon>
        <taxon>Bacillota</taxon>
        <taxon>Clostridia</taxon>
        <taxon>Lachnospirales</taxon>
        <taxon>Lachnospiraceae</taxon>
        <taxon>Butyrivibrio</taxon>
    </lineage>
</organism>
<evidence type="ECO:0000313" key="11">
    <source>
        <dbReference type="Proteomes" id="UP000182584"/>
    </source>
</evidence>
<evidence type="ECO:0000256" key="2">
    <source>
        <dbReference type="ARBA" id="ARBA00007783"/>
    </source>
</evidence>
<feature type="transmembrane region" description="Helical" evidence="8">
    <location>
        <begin position="183"/>
        <end position="216"/>
    </location>
</feature>
<gene>
    <name evidence="10" type="ORF">SAMN04487884_11464</name>
</gene>
<feature type="domain" description="ABC transmembrane type-2" evidence="9">
    <location>
        <begin position="109"/>
        <end position="339"/>
    </location>
</feature>
<dbReference type="AlphaFoldDB" id="A0A1H9TC26"/>
<dbReference type="eggNOG" id="COG1682">
    <property type="taxonomic scope" value="Bacteria"/>
</dbReference>
<evidence type="ECO:0000256" key="8">
    <source>
        <dbReference type="RuleBase" id="RU361157"/>
    </source>
</evidence>
<dbReference type="PANTHER" id="PTHR30413">
    <property type="entry name" value="INNER MEMBRANE TRANSPORT PERMEASE"/>
    <property type="match status" value="1"/>
</dbReference>
<keyword evidence="3 8" id="KW-0813">Transport</keyword>
<dbReference type="Pfam" id="PF01061">
    <property type="entry name" value="ABC2_membrane"/>
    <property type="match status" value="1"/>
</dbReference>
<keyword evidence="4 8" id="KW-1003">Cell membrane</keyword>
<name>A0A1H9TC26_BUTFI</name>
<dbReference type="InterPro" id="IPR047817">
    <property type="entry name" value="ABC2_TM_bact-type"/>
</dbReference>
<evidence type="ECO:0000256" key="3">
    <source>
        <dbReference type="ARBA" id="ARBA00022448"/>
    </source>
</evidence>